<keyword evidence="2" id="KW-1185">Reference proteome</keyword>
<dbReference type="Proteomes" id="UP000010808">
    <property type="component" value="Plasmid DESAM_p"/>
</dbReference>
<dbReference type="PATRIC" id="fig|1121451.3.peg.3468"/>
<evidence type="ECO:0000313" key="2">
    <source>
        <dbReference type="Proteomes" id="UP000010808"/>
    </source>
</evidence>
<reference evidence="1 2" key="1">
    <citation type="submission" date="2012-10" db="EMBL/GenBank/DDBJ databases">
        <authorList>
            <person name="Genoscope - CEA"/>
        </authorList>
    </citation>
    <scope>NUCLEOTIDE SEQUENCE [LARGE SCALE GENOMIC DNA]</scope>
    <source>
        <strain evidence="2">AM13 / DSM 14728</strain>
        <plasmid evidence="1 2">DESAM_p</plasmid>
    </source>
</reference>
<geneLocation type="plasmid" evidence="1 2">
    <name>DESAM_p</name>
</geneLocation>
<dbReference type="AlphaFoldDB" id="L0RH46"/>
<evidence type="ECO:0000313" key="1">
    <source>
        <dbReference type="EMBL" id="CCO25535.1"/>
    </source>
</evidence>
<dbReference type="KEGG" id="dhy:DESAM_p0004"/>
<organism evidence="1 2">
    <name type="scientific">Maridesulfovibrio hydrothermalis AM13 = DSM 14728</name>
    <dbReference type="NCBI Taxonomy" id="1121451"/>
    <lineage>
        <taxon>Bacteria</taxon>
        <taxon>Pseudomonadati</taxon>
        <taxon>Thermodesulfobacteriota</taxon>
        <taxon>Desulfovibrionia</taxon>
        <taxon>Desulfovibrionales</taxon>
        <taxon>Desulfovibrionaceae</taxon>
        <taxon>Maridesulfovibrio</taxon>
    </lineage>
</organism>
<dbReference type="RefSeq" id="WP_015294732.1">
    <property type="nucleotide sequence ID" value="NC_019953.1"/>
</dbReference>
<name>L0RH46_9BACT</name>
<dbReference type="HOGENOM" id="CLU_1977925_0_0_7"/>
<dbReference type="EMBL" id="FO203523">
    <property type="protein sequence ID" value="CCO25535.1"/>
    <property type="molecule type" value="Genomic_DNA"/>
</dbReference>
<protein>
    <submittedName>
        <fullName evidence="1">Uncharacterized protein</fullName>
    </submittedName>
</protein>
<sequence>MAVTASATNAYWKMLADELLAKLQQEDAIMKIGTGGWADNTPVAIDTAEADLHSPQLTKTLADVYKPDNYTVVATVRVVAGDMTTSASEAGLFVGEKLLFVRNFEPVPVQDMDYFDVKITIPFKVV</sequence>
<keyword evidence="1" id="KW-0614">Plasmid</keyword>
<accession>L0RH46</accession>
<proteinExistence type="predicted"/>
<gene>
    <name evidence="1" type="ORF">DESAM_p0004</name>
</gene>